<sequence>MIKKLLFIAAVCAIALYLWQPWSQGEVADATAPASQAGPQPPVHKPQKEANSKDKQPAPDNKQQARSLPDEFYQQREEIISALDQAKACQDTGECASSEDDPRAAMFEQEKRLVAALKALQELYASHQFEDEQLAAITGEYLTSPLGRVQYQALEMMQQQSPVTDNARILLEALDDSYDDKVMESALTELQRYPELNQTIDGLFIKNLRTGSFHVSRTIAQGIGPYLNQDNLDAYEAVLDKLPGQSAKARFLSASISSYKKSNNID</sequence>
<dbReference type="AlphaFoldDB" id="A0A0U2RI63"/>
<keyword evidence="4" id="KW-1185">Reference proteome</keyword>
<protein>
    <submittedName>
        <fullName evidence="3">Uncharacterized protein</fullName>
    </submittedName>
</protein>
<dbReference type="STRING" id="1526571.AT746_00340"/>
<evidence type="ECO:0000313" key="4">
    <source>
        <dbReference type="Proteomes" id="UP000068447"/>
    </source>
</evidence>
<name>A0A0U2RI63_9ALTE</name>
<dbReference type="EMBL" id="CP013650">
    <property type="protein sequence ID" value="ALS96874.1"/>
    <property type="molecule type" value="Genomic_DNA"/>
</dbReference>
<keyword evidence="2" id="KW-0732">Signal</keyword>
<proteinExistence type="predicted"/>
<feature type="compositionally biased region" description="Basic and acidic residues" evidence="1">
    <location>
        <begin position="46"/>
        <end position="57"/>
    </location>
</feature>
<gene>
    <name evidence="3" type="ORF">AT746_00340</name>
</gene>
<feature type="region of interest" description="Disordered" evidence="1">
    <location>
        <begin position="30"/>
        <end position="67"/>
    </location>
</feature>
<reference evidence="3 4" key="1">
    <citation type="submission" date="2015-12" db="EMBL/GenBank/DDBJ databases">
        <title>Complete genome of Lacimicrobium alkaliphilum KCTC 32984.</title>
        <authorList>
            <person name="Kim S.-G."/>
            <person name="Lee Y.-J."/>
        </authorList>
    </citation>
    <scope>NUCLEOTIDE SEQUENCE [LARGE SCALE GENOMIC DNA]</scope>
    <source>
        <strain evidence="3 4">YelD216</strain>
    </source>
</reference>
<evidence type="ECO:0000313" key="3">
    <source>
        <dbReference type="EMBL" id="ALS96874.1"/>
    </source>
</evidence>
<dbReference type="OrthoDB" id="6386016at2"/>
<feature type="chain" id="PRO_5006832097" evidence="2">
    <location>
        <begin position="25"/>
        <end position="266"/>
    </location>
</feature>
<dbReference type="Proteomes" id="UP000068447">
    <property type="component" value="Chromosome"/>
</dbReference>
<accession>A0A0U2RI63</accession>
<dbReference type="RefSeq" id="WP_062474834.1">
    <property type="nucleotide sequence ID" value="NZ_CP013650.1"/>
</dbReference>
<evidence type="ECO:0000256" key="1">
    <source>
        <dbReference type="SAM" id="MobiDB-lite"/>
    </source>
</evidence>
<dbReference type="KEGG" id="lal:AT746_00340"/>
<evidence type="ECO:0000256" key="2">
    <source>
        <dbReference type="SAM" id="SignalP"/>
    </source>
</evidence>
<feature type="signal peptide" evidence="2">
    <location>
        <begin position="1"/>
        <end position="24"/>
    </location>
</feature>
<organism evidence="3 4">
    <name type="scientific">Lacimicrobium alkaliphilum</name>
    <dbReference type="NCBI Taxonomy" id="1526571"/>
    <lineage>
        <taxon>Bacteria</taxon>
        <taxon>Pseudomonadati</taxon>
        <taxon>Pseudomonadota</taxon>
        <taxon>Gammaproteobacteria</taxon>
        <taxon>Alteromonadales</taxon>
        <taxon>Alteromonadaceae</taxon>
        <taxon>Lacimicrobium</taxon>
    </lineage>
</organism>